<protein>
    <submittedName>
        <fullName evidence="2">Uncharacterized protein</fullName>
    </submittedName>
</protein>
<name>A0A800N849_CYTFI</name>
<organism evidence="2 3">
    <name type="scientific">Cytobacillus firmus</name>
    <name type="common">Bacillus firmus</name>
    <dbReference type="NCBI Taxonomy" id="1399"/>
    <lineage>
        <taxon>Bacteria</taxon>
        <taxon>Bacillati</taxon>
        <taxon>Bacillota</taxon>
        <taxon>Bacilli</taxon>
        <taxon>Bacillales</taxon>
        <taxon>Bacillaceae</taxon>
        <taxon>Cytobacillus</taxon>
    </lineage>
</organism>
<comment type="caution">
    <text evidence="2">The sequence shown here is derived from an EMBL/GenBank/DDBJ whole genome shotgun (WGS) entry which is preliminary data.</text>
</comment>
<evidence type="ECO:0000256" key="1">
    <source>
        <dbReference type="SAM" id="Phobius"/>
    </source>
</evidence>
<feature type="transmembrane region" description="Helical" evidence="1">
    <location>
        <begin position="12"/>
        <end position="31"/>
    </location>
</feature>
<dbReference type="EMBL" id="VDEM01000117">
    <property type="protein sequence ID" value="KAF0821363.1"/>
    <property type="molecule type" value="Genomic_DNA"/>
</dbReference>
<keyword evidence="1" id="KW-0812">Transmembrane</keyword>
<proteinExistence type="predicted"/>
<evidence type="ECO:0000313" key="2">
    <source>
        <dbReference type="EMBL" id="KAF0821363.1"/>
    </source>
</evidence>
<gene>
    <name evidence="2" type="ORF">KIS1582_4935</name>
</gene>
<feature type="transmembrane region" description="Helical" evidence="1">
    <location>
        <begin position="43"/>
        <end position="63"/>
    </location>
</feature>
<evidence type="ECO:0000313" key="3">
    <source>
        <dbReference type="Proteomes" id="UP000465778"/>
    </source>
</evidence>
<accession>A0A800N849</accession>
<reference evidence="2 3" key="1">
    <citation type="journal article" date="2020" name="G3 (Bethesda)">
        <title>Whole Genome Sequencing and Comparative Genomics of Two Nematicidal Bacillus Strains Reveals a Wide Range of Possible Virulence Factors.</title>
        <authorList>
            <person name="Susic N."/>
            <person name="Janezic S."/>
            <person name="Rupnik M."/>
            <person name="Geric Stare B."/>
        </authorList>
    </citation>
    <scope>NUCLEOTIDE SEQUENCE [LARGE SCALE GENOMIC DNA]</scope>
    <source>
        <strain evidence="2 3">I-1582</strain>
    </source>
</reference>
<dbReference type="Proteomes" id="UP000465778">
    <property type="component" value="Unassembled WGS sequence"/>
</dbReference>
<dbReference type="AlphaFoldDB" id="A0A800N849"/>
<keyword evidence="1" id="KW-1133">Transmembrane helix</keyword>
<sequence>MWGGPICRFGWSICKFTHLFAGLGFLFAFYLSICKLGWSICRFAHLFVIPASLFANLLIYLQVPGFYLHLPIYMQV</sequence>
<keyword evidence="1" id="KW-0472">Membrane</keyword>